<comment type="caution">
    <text evidence="2">The sequence shown here is derived from an EMBL/GenBank/DDBJ whole genome shotgun (WGS) entry which is preliminary data.</text>
</comment>
<accession>A0A9D5U8X9</accession>
<evidence type="ECO:0000313" key="2">
    <source>
        <dbReference type="EMBL" id="MBE7700713.1"/>
    </source>
</evidence>
<dbReference type="AlphaFoldDB" id="A0A9D5U8X9"/>
<dbReference type="RefSeq" id="WP_193719982.1">
    <property type="nucleotide sequence ID" value="NZ_JACSPN010000012.1"/>
</dbReference>
<keyword evidence="3" id="KW-1185">Reference proteome</keyword>
<feature type="region of interest" description="Disordered" evidence="1">
    <location>
        <begin position="138"/>
        <end position="171"/>
    </location>
</feature>
<gene>
    <name evidence="2" type="ORF">H9623_10415</name>
</gene>
<name>A0A9D5U8X9_9CELL</name>
<proteinExistence type="predicted"/>
<reference evidence="2 3" key="1">
    <citation type="submission" date="2020-08" db="EMBL/GenBank/DDBJ databases">
        <title>A Genomic Blueprint of the Chicken Gut Microbiome.</title>
        <authorList>
            <person name="Gilroy R."/>
            <person name="Ravi A."/>
            <person name="Getino M."/>
            <person name="Pursley I."/>
            <person name="Horton D.L."/>
            <person name="Alikhan N.-F."/>
            <person name="Baker D."/>
            <person name="Gharbi K."/>
            <person name="Hall N."/>
            <person name="Watson M."/>
            <person name="Adriaenssens E.M."/>
            <person name="Foster-Nyarko E."/>
            <person name="Jarju S."/>
            <person name="Secka A."/>
            <person name="Antonio M."/>
            <person name="Oren A."/>
            <person name="Chaudhuri R."/>
            <person name="La Ragione R.M."/>
            <person name="Hildebrand F."/>
            <person name="Pallen M.J."/>
        </authorList>
    </citation>
    <scope>NUCLEOTIDE SEQUENCE [LARGE SCALE GENOMIC DNA]</scope>
    <source>
        <strain evidence="2 3">Sa1BUA8</strain>
    </source>
</reference>
<organism evidence="2 3">
    <name type="scientific">Oerskovia douganii</name>
    <dbReference type="NCBI Taxonomy" id="2762210"/>
    <lineage>
        <taxon>Bacteria</taxon>
        <taxon>Bacillati</taxon>
        <taxon>Actinomycetota</taxon>
        <taxon>Actinomycetes</taxon>
        <taxon>Micrococcales</taxon>
        <taxon>Cellulomonadaceae</taxon>
        <taxon>Oerskovia</taxon>
    </lineage>
</organism>
<evidence type="ECO:0000256" key="1">
    <source>
        <dbReference type="SAM" id="MobiDB-lite"/>
    </source>
</evidence>
<dbReference type="Proteomes" id="UP000822993">
    <property type="component" value="Unassembled WGS sequence"/>
</dbReference>
<dbReference type="EMBL" id="JACSPN010000012">
    <property type="protein sequence ID" value="MBE7700713.1"/>
    <property type="molecule type" value="Genomic_DNA"/>
</dbReference>
<evidence type="ECO:0008006" key="4">
    <source>
        <dbReference type="Google" id="ProtNLM"/>
    </source>
</evidence>
<evidence type="ECO:0000313" key="3">
    <source>
        <dbReference type="Proteomes" id="UP000822993"/>
    </source>
</evidence>
<sequence>MSKIRDEAEAVRWIEEGRTYAWIVEEYLRKYDVETTLSMWSNFRRRRGLSRRIVRDDQLIPWSVDVAHRWAYPLMMLRFEARRRAGAPLGPEDARRLDSWRRDLTSRDAVVLYDAQTPDGFHLVPREAGDDDIIRRPTAGLSKRRRADCEAPGAGSGRADGVAPPGRRRHPVGSVVCGDQLASAAAFMPPAHDVSSAMTP</sequence>
<protein>
    <recommendedName>
        <fullName evidence="4">Immunity repressor</fullName>
    </recommendedName>
</protein>